<dbReference type="OrthoDB" id="8759830at2"/>
<comment type="caution">
    <text evidence="2">The sequence shown here is derived from an EMBL/GenBank/DDBJ whole genome shotgun (WGS) entry which is preliminary data.</text>
</comment>
<dbReference type="Proteomes" id="UP000295110">
    <property type="component" value="Unassembled WGS sequence"/>
</dbReference>
<feature type="compositionally biased region" description="Low complexity" evidence="1">
    <location>
        <begin position="172"/>
        <end position="181"/>
    </location>
</feature>
<feature type="region of interest" description="Disordered" evidence="1">
    <location>
        <begin position="165"/>
        <end position="185"/>
    </location>
</feature>
<gene>
    <name evidence="2" type="ORF">EV671_10266</name>
</gene>
<dbReference type="RefSeq" id="WP_132574447.1">
    <property type="nucleotide sequence ID" value="NZ_CBCSGL010000022.1"/>
</dbReference>
<evidence type="ECO:0000256" key="1">
    <source>
        <dbReference type="SAM" id="MobiDB-lite"/>
    </source>
</evidence>
<dbReference type="AlphaFoldDB" id="A0A4R3ULA1"/>
<accession>A0A4R3ULA1</accession>
<organism evidence="2 3">
    <name type="scientific">Roseateles saccharophilus</name>
    <name type="common">Pseudomonas saccharophila</name>
    <dbReference type="NCBI Taxonomy" id="304"/>
    <lineage>
        <taxon>Bacteria</taxon>
        <taxon>Pseudomonadati</taxon>
        <taxon>Pseudomonadota</taxon>
        <taxon>Betaproteobacteria</taxon>
        <taxon>Burkholderiales</taxon>
        <taxon>Sphaerotilaceae</taxon>
        <taxon>Roseateles</taxon>
    </lineage>
</organism>
<dbReference type="EMBL" id="SMBU01000026">
    <property type="protein sequence ID" value="TCU91291.1"/>
    <property type="molecule type" value="Genomic_DNA"/>
</dbReference>
<reference evidence="2 3" key="1">
    <citation type="submission" date="2019-03" db="EMBL/GenBank/DDBJ databases">
        <title>Genomic Encyclopedia of Type Strains, Phase IV (KMG-IV): sequencing the most valuable type-strain genomes for metagenomic binning, comparative biology and taxonomic classification.</title>
        <authorList>
            <person name="Goeker M."/>
        </authorList>
    </citation>
    <scope>NUCLEOTIDE SEQUENCE [LARGE SCALE GENOMIC DNA]</scope>
    <source>
        <strain evidence="2 3">DSM 654</strain>
    </source>
</reference>
<evidence type="ECO:0000313" key="3">
    <source>
        <dbReference type="Proteomes" id="UP000295110"/>
    </source>
</evidence>
<protein>
    <submittedName>
        <fullName evidence="2">Uncharacterized protein</fullName>
    </submittedName>
</protein>
<name>A0A4R3ULA1_ROSSA</name>
<sequence>MSWLSDNLSFEQLNLQKIAKQLMHDPARALVGAVDPASTKVWNGVLGTHWDPLVDQMGGPTSSAFSQARAAGINTGPASTMHDIAHVIAAFEAGGYGMGQLGAAGGAAGDVGAGSVGGAADYVPTSVDAAAQFGSAGYGPAMDAPSASDGLGALGDYSHEGLNYGPGGLDASTSSPVNSSSNWLTPDRRQALGKALQNFKYQAPPMAPMHNLINQVQGSLPWQSVVPAPGQSIV</sequence>
<evidence type="ECO:0000313" key="2">
    <source>
        <dbReference type="EMBL" id="TCU91291.1"/>
    </source>
</evidence>
<proteinExistence type="predicted"/>
<keyword evidence="3" id="KW-1185">Reference proteome</keyword>